<evidence type="ECO:0000256" key="5">
    <source>
        <dbReference type="ARBA" id="ARBA00022490"/>
    </source>
</evidence>
<keyword evidence="17" id="KW-1185">Reference proteome</keyword>
<evidence type="ECO:0000256" key="15">
    <source>
        <dbReference type="SAM" id="MobiDB-lite"/>
    </source>
</evidence>
<evidence type="ECO:0000256" key="11">
    <source>
        <dbReference type="ARBA" id="ARBA00023212"/>
    </source>
</evidence>
<gene>
    <name evidence="16" type="ORF">TKK_019576</name>
</gene>
<evidence type="ECO:0000256" key="12">
    <source>
        <dbReference type="ARBA" id="ARBA00034776"/>
    </source>
</evidence>
<evidence type="ECO:0000256" key="6">
    <source>
        <dbReference type="ARBA" id="ARBA00022499"/>
    </source>
</evidence>
<comment type="subunit">
    <text evidence="14">Subunit of dynactin, a multiprotein complex part of a tripartite complex with dynein and a adapter, such as BICDL1, BICD2 or HOOK3. The dynactin complex is built around ACTR1A/ACTB filament and consists of an actin-related filament composed of a shoulder domain, a pointed end and a barbed end. Its length is defined by its flexible shoulder domain. The soulder is composed of 2 DCTN1 subunits, 4 DCTN2 and 2 DCTN3. The 4 DCNT2 (via N-terminus) bind the ACTR1A filament and act as molecular rulers to determine the length. The pointed end is important for binding dynein-dynactin cargo adapters. Consists of 4 subunits: ACTR10, DCNT4, DCTN5 and DCTN6. The barbed end is composed of a CAPZA1:CAPZB heterodimers, which binds ACTR1A/ACTB filament and dynactin and stabilizes dynactin. Interacts with ATP7B, but not ATP7A, in a copper-dependent manner. Interacts with ANK2; this interaction is required for localization at costameres. Interacts with N4BP2L1.</text>
</comment>
<dbReference type="GO" id="GO:0030016">
    <property type="term" value="C:myofibril"/>
    <property type="evidence" value="ECO:0007669"/>
    <property type="project" value="UniProtKB-SubCell"/>
</dbReference>
<keyword evidence="10" id="KW-0175">Coiled coil</keyword>
<dbReference type="GO" id="GO:0001725">
    <property type="term" value="C:stress fiber"/>
    <property type="evidence" value="ECO:0007669"/>
    <property type="project" value="UniProtKB-SubCell"/>
</dbReference>
<dbReference type="GO" id="GO:0005938">
    <property type="term" value="C:cell cortex"/>
    <property type="evidence" value="ECO:0007669"/>
    <property type="project" value="UniProtKB-SubCell"/>
</dbReference>
<keyword evidence="6" id="KW-1017">Isopeptide bond</keyword>
<keyword evidence="11" id="KW-0206">Cytoskeleton</keyword>
<dbReference type="Proteomes" id="UP001627154">
    <property type="component" value="Unassembled WGS sequence"/>
</dbReference>
<dbReference type="Pfam" id="PF05502">
    <property type="entry name" value="Dynactin_p62"/>
    <property type="match status" value="2"/>
</dbReference>
<dbReference type="PANTHER" id="PTHR13034">
    <property type="entry name" value="DYNACTIN P62 SUBUNIT"/>
    <property type="match status" value="1"/>
</dbReference>
<dbReference type="GO" id="GO:0005813">
    <property type="term" value="C:centrosome"/>
    <property type="evidence" value="ECO:0007669"/>
    <property type="project" value="UniProtKB-SubCell"/>
</dbReference>
<evidence type="ECO:0000256" key="1">
    <source>
        <dbReference type="ARBA" id="ARBA00004300"/>
    </source>
</evidence>
<keyword evidence="5" id="KW-0963">Cytoplasm</keyword>
<keyword evidence="7" id="KW-0597">Phosphoprotein</keyword>
<evidence type="ECO:0000313" key="16">
    <source>
        <dbReference type="EMBL" id="KAL3384766.1"/>
    </source>
</evidence>
<dbReference type="EMBL" id="JBJJXI010000169">
    <property type="protein sequence ID" value="KAL3384766.1"/>
    <property type="molecule type" value="Genomic_DNA"/>
</dbReference>
<proteinExistence type="inferred from homology"/>
<comment type="subcellular location">
    <subcellularLocation>
        <location evidence="3">Cytoplasm</location>
        <location evidence="3">Cell cortex</location>
    </subcellularLocation>
    <subcellularLocation>
        <location evidence="1">Cytoplasm</location>
        <location evidence="1">Cytoskeleton</location>
        <location evidence="1">Microtubule organizing center</location>
        <location evidence="1">Centrosome</location>
    </subcellularLocation>
    <subcellularLocation>
        <location evidence="2">Cytoplasm</location>
        <location evidence="2">Cytoskeleton</location>
        <location evidence="2">Stress fiber</location>
    </subcellularLocation>
    <subcellularLocation>
        <location evidence="4">Cytoplasm</location>
        <location evidence="4">Myofibril</location>
    </subcellularLocation>
</comment>
<dbReference type="PANTHER" id="PTHR13034:SF2">
    <property type="entry name" value="DYNACTIN SUBUNIT 4"/>
    <property type="match status" value="1"/>
</dbReference>
<keyword evidence="9" id="KW-0007">Acetylation</keyword>
<evidence type="ECO:0000256" key="4">
    <source>
        <dbReference type="ARBA" id="ARBA00004657"/>
    </source>
</evidence>
<feature type="region of interest" description="Disordered" evidence="15">
    <location>
        <begin position="187"/>
        <end position="213"/>
    </location>
</feature>
<organism evidence="16 17">
    <name type="scientific">Trichogramma kaykai</name>
    <dbReference type="NCBI Taxonomy" id="54128"/>
    <lineage>
        <taxon>Eukaryota</taxon>
        <taxon>Metazoa</taxon>
        <taxon>Ecdysozoa</taxon>
        <taxon>Arthropoda</taxon>
        <taxon>Hexapoda</taxon>
        <taxon>Insecta</taxon>
        <taxon>Pterygota</taxon>
        <taxon>Neoptera</taxon>
        <taxon>Endopterygota</taxon>
        <taxon>Hymenoptera</taxon>
        <taxon>Apocrita</taxon>
        <taxon>Proctotrupomorpha</taxon>
        <taxon>Chalcidoidea</taxon>
        <taxon>Trichogrammatidae</taxon>
        <taxon>Trichogramma</taxon>
    </lineage>
</organism>
<reference evidence="16 17" key="1">
    <citation type="journal article" date="2024" name="bioRxiv">
        <title>A reference genome for Trichogramma kaykai: A tiny desert-dwelling parasitoid wasp with competing sex-ratio distorters.</title>
        <authorList>
            <person name="Culotta J."/>
            <person name="Lindsey A.R."/>
        </authorList>
    </citation>
    <scope>NUCLEOTIDE SEQUENCE [LARGE SCALE GENOMIC DNA]</scope>
    <source>
        <strain evidence="16 17">KSX58</strain>
    </source>
</reference>
<evidence type="ECO:0000256" key="10">
    <source>
        <dbReference type="ARBA" id="ARBA00023054"/>
    </source>
</evidence>
<evidence type="ECO:0000256" key="7">
    <source>
        <dbReference type="ARBA" id="ARBA00022553"/>
    </source>
</evidence>
<name>A0ABD2VWC6_9HYME</name>
<feature type="compositionally biased region" description="Polar residues" evidence="15">
    <location>
        <begin position="198"/>
        <end position="210"/>
    </location>
</feature>
<accession>A0ABD2VWC6</accession>
<evidence type="ECO:0000256" key="3">
    <source>
        <dbReference type="ARBA" id="ARBA00004544"/>
    </source>
</evidence>
<evidence type="ECO:0000256" key="8">
    <source>
        <dbReference type="ARBA" id="ARBA00022843"/>
    </source>
</evidence>
<comment type="caution">
    <text evidence="16">The sequence shown here is derived from an EMBL/GenBank/DDBJ whole genome shotgun (WGS) entry which is preliminary data.</text>
</comment>
<evidence type="ECO:0000256" key="2">
    <source>
        <dbReference type="ARBA" id="ARBA00004529"/>
    </source>
</evidence>
<sequence>MAYLRQPEYVQYSCSCGSLKSISKIYFCRHCLSIRCGFCVCHEVDSYYCPNCLENLPTSEVRLKKNKCSNCFDCPCCLQTLSIRLGQSFSVSSQSKSEEESKPTTKKVYYLSCSLCRWSSRDAGIPDQTVATGSWKEQENPYSNRVNALINYYKILASFEKQQKERKKFHIKRSFLQFEKFGITSAMARKRSGRPPLTQAQNQTVTTPTPSVAEENVDESLSDLFTKSIDITRTTTIDQRLQHPELQADTIDKLRPQKKQFIIKRSQRCRTCEHNVSKPDYCSTSTKFKIQLAAYYHLPEVRIVTYEPLQFGKSSELLLKLSNPTQHQMQITFLSLETPVITTTKVQGVVEEINKERIQMGCDSPNLLPSAIRQTAVIEEVKPIIVVPNGEILLPNSSFTLPPKDEAAEYDELNVPQNFQDDPKVVVWRNSNKSVIRLHVLPDVTKSSGDMPETVIVGFVMQFSYINTIATLEHKTPQKLDLRVKLYLTLDNSSKIARTASMLK</sequence>
<evidence type="ECO:0000256" key="13">
    <source>
        <dbReference type="ARBA" id="ARBA00034864"/>
    </source>
</evidence>
<protein>
    <recommendedName>
        <fullName evidence="13">Dynactin subunit 4</fullName>
    </recommendedName>
</protein>
<comment type="similarity">
    <text evidence="12">Belongs to the dynactin subunit 4 family.</text>
</comment>
<dbReference type="AlphaFoldDB" id="A0ABD2VWC6"/>
<keyword evidence="8" id="KW-0832">Ubl conjugation</keyword>
<dbReference type="InterPro" id="IPR008603">
    <property type="entry name" value="DCTN4"/>
</dbReference>
<evidence type="ECO:0000313" key="17">
    <source>
        <dbReference type="Proteomes" id="UP001627154"/>
    </source>
</evidence>
<evidence type="ECO:0000256" key="9">
    <source>
        <dbReference type="ARBA" id="ARBA00022990"/>
    </source>
</evidence>
<evidence type="ECO:0000256" key="14">
    <source>
        <dbReference type="ARBA" id="ARBA00093507"/>
    </source>
</evidence>